<keyword evidence="1" id="KW-0732">Signal</keyword>
<feature type="chain" id="PRO_5045504415" evidence="1">
    <location>
        <begin position="20"/>
        <end position="125"/>
    </location>
</feature>
<keyword evidence="3" id="KW-1185">Reference proteome</keyword>
<organism evidence="2 3">
    <name type="scientific">Deinococcus rubellus</name>
    <dbReference type="NCBI Taxonomy" id="1889240"/>
    <lineage>
        <taxon>Bacteria</taxon>
        <taxon>Thermotogati</taxon>
        <taxon>Deinococcota</taxon>
        <taxon>Deinococci</taxon>
        <taxon>Deinococcales</taxon>
        <taxon>Deinococcaceae</taxon>
        <taxon>Deinococcus</taxon>
    </lineage>
</organism>
<evidence type="ECO:0000313" key="3">
    <source>
        <dbReference type="Proteomes" id="UP001060261"/>
    </source>
</evidence>
<reference evidence="2" key="1">
    <citation type="submission" date="2022-09" db="EMBL/GenBank/DDBJ databases">
        <title>genome sequence of Deinococcus rubellus.</title>
        <authorList>
            <person name="Srinivasan S."/>
        </authorList>
    </citation>
    <scope>NUCLEOTIDE SEQUENCE</scope>
    <source>
        <strain evidence="2">Ant6</strain>
    </source>
</reference>
<dbReference type="RefSeq" id="WP_260561490.1">
    <property type="nucleotide sequence ID" value="NZ_BAABEC010000192.1"/>
</dbReference>
<feature type="signal peptide" evidence="1">
    <location>
        <begin position="1"/>
        <end position="19"/>
    </location>
</feature>
<dbReference type="EMBL" id="CP104213">
    <property type="protein sequence ID" value="UWX65234.1"/>
    <property type="molecule type" value="Genomic_DNA"/>
</dbReference>
<evidence type="ECO:0000256" key="1">
    <source>
        <dbReference type="SAM" id="SignalP"/>
    </source>
</evidence>
<accession>A0ABY5YJD7</accession>
<dbReference type="Proteomes" id="UP001060261">
    <property type="component" value="Chromosome"/>
</dbReference>
<protein>
    <submittedName>
        <fullName evidence="2">Uncharacterized protein</fullName>
    </submittedName>
</protein>
<name>A0ABY5YJD7_9DEIO</name>
<evidence type="ECO:0000313" key="2">
    <source>
        <dbReference type="EMBL" id="UWX65234.1"/>
    </source>
</evidence>
<proteinExistence type="predicted"/>
<sequence length="125" mass="12994">MKRRASGLLALLIGSWSLAAPSADSAILRPTFGGVLLEARLSPGSSASLTGVWSDAGHAKLLRCAPRCQVVKEIPLSGPLTVSQSSTYRVVLGGTFKPGKRVKVLLRFGQTELVTVDATVAAAAH</sequence>
<gene>
    <name evidence="2" type="ORF">N0D28_06155</name>
</gene>